<sequence length="113" mass="12626">MYWLTTSHTVRHMPLEEYTEDSWGAQPQAWGDPIEVAVYGWAPVGADQLMRDLDTGIRRGYDLYAPEPFASPGDRILLPGAGMFEVVGHPEDYSTGPFGFKNAVRINLLRVEG</sequence>
<evidence type="ECO:0000313" key="2">
    <source>
        <dbReference type="Proteomes" id="UP000218628"/>
    </source>
</evidence>
<dbReference type="Proteomes" id="UP000218628">
    <property type="component" value="Chromosome"/>
</dbReference>
<gene>
    <name evidence="1" type="ORF">CO690_00800</name>
</gene>
<organism evidence="1 2">
    <name type="scientific">Rothia mucilaginosa</name>
    <dbReference type="NCBI Taxonomy" id="43675"/>
    <lineage>
        <taxon>Bacteria</taxon>
        <taxon>Bacillati</taxon>
        <taxon>Actinomycetota</taxon>
        <taxon>Actinomycetes</taxon>
        <taxon>Micrococcales</taxon>
        <taxon>Micrococcaceae</taxon>
        <taxon>Rothia</taxon>
    </lineage>
</organism>
<protein>
    <recommendedName>
        <fullName evidence="3">Head-to-tail stopper</fullName>
    </recommendedName>
</protein>
<accession>A0A291DCV1</accession>
<proteinExistence type="predicted"/>
<dbReference type="EMBL" id="CP023510">
    <property type="protein sequence ID" value="ATF62288.1"/>
    <property type="molecule type" value="Genomic_DNA"/>
</dbReference>
<reference evidence="2" key="1">
    <citation type="submission" date="2017-09" db="EMBL/GenBank/DDBJ databases">
        <title>FDA dAtabase for Regulatory Grade micrObial Sequences (FDA-ARGOS): Supporting development and validation of Infectious Disease Dx tests.</title>
        <authorList>
            <person name="Minogue T."/>
            <person name="Wolcott M."/>
            <person name="Wasieloski L."/>
            <person name="Aguilar W."/>
            <person name="Moore D."/>
            <person name="Tallon L."/>
            <person name="Sadzewicz L."/>
            <person name="Ott S."/>
            <person name="Zhao X."/>
            <person name="Nagaraj S."/>
            <person name="Vavikolanu K."/>
            <person name="Aluvathingal J."/>
            <person name="Nadendla S."/>
            <person name="Sichtig H."/>
        </authorList>
    </citation>
    <scope>NUCLEOTIDE SEQUENCE [LARGE SCALE GENOMIC DNA]</scope>
    <source>
        <strain evidence="2">FDAARGOS_369</strain>
    </source>
</reference>
<evidence type="ECO:0008006" key="3">
    <source>
        <dbReference type="Google" id="ProtNLM"/>
    </source>
</evidence>
<name>A0A291DCV1_9MICC</name>
<evidence type="ECO:0000313" key="1">
    <source>
        <dbReference type="EMBL" id="ATF62288.1"/>
    </source>
</evidence>
<dbReference type="AlphaFoldDB" id="A0A291DCV1"/>